<dbReference type="GO" id="GO:0052689">
    <property type="term" value="F:carboxylic ester hydrolase activity"/>
    <property type="evidence" value="ECO:0007669"/>
    <property type="project" value="TreeGrafter"/>
</dbReference>
<feature type="region of interest" description="Disordered" evidence="2">
    <location>
        <begin position="268"/>
        <end position="318"/>
    </location>
</feature>
<evidence type="ECO:0000256" key="1">
    <source>
        <dbReference type="ARBA" id="ARBA00038097"/>
    </source>
</evidence>
<dbReference type="GO" id="GO:0006654">
    <property type="term" value="P:phosphatidic acid biosynthetic process"/>
    <property type="evidence" value="ECO:0007669"/>
    <property type="project" value="TreeGrafter"/>
</dbReference>
<evidence type="ECO:0000259" key="3">
    <source>
        <dbReference type="Pfam" id="PF00561"/>
    </source>
</evidence>
<proteinExistence type="inferred from homology"/>
<evidence type="ECO:0000256" key="2">
    <source>
        <dbReference type="SAM" id="MobiDB-lite"/>
    </source>
</evidence>
<comment type="similarity">
    <text evidence="1">Belongs to the peptidase S33 family. ABHD4/ABHD5 subfamily.</text>
</comment>
<evidence type="ECO:0000313" key="5">
    <source>
        <dbReference type="Proteomes" id="UP001497525"/>
    </source>
</evidence>
<feature type="region of interest" description="Disordered" evidence="2">
    <location>
        <begin position="479"/>
        <end position="517"/>
    </location>
</feature>
<dbReference type="SUPFAM" id="SSF53474">
    <property type="entry name" value="alpha/beta-Hydrolases"/>
    <property type="match status" value="1"/>
</dbReference>
<dbReference type="GO" id="GO:0055088">
    <property type="term" value="P:lipid homeostasis"/>
    <property type="evidence" value="ECO:0007669"/>
    <property type="project" value="TreeGrafter"/>
</dbReference>
<sequence length="517" mass="56883">MASGIYNPESEKDNNPIPLWLRWVRTSPSLLIEAESKLLSRLKSTIRSSFVPIFGGACYVRTIVASNPNAAETNPKDSYADFGAKPNQKAADRIPMVLVHGFASGVGLWCKNIDALASQRPVYAFDLLGFGRSSRPTFPVDASEAEDQFVGSIEEWRKAMGLEKFILAGHSLGGYLTACYSLSYPERVAHLILIDPWGFPEAPLDEQQAIGDSKKLWLLRTVRNLVGSANPLSFLRAAGPLGPRIIHGARQDLRCIFDQRDFGVGEEYQVPTKSQESQAKRGFLFSTKSSSSEPDEATVPNESDENKPPSVNGAAKNGENLLNLDGTVALDYIYQINVQHPSGEVGFKSLCSRAVWAKRPLLGRVAQMDRRIPITFIYGSRSWMDMSSGLKTRALRPDSYVDVKIIEGAGHQVYAQAADEFNAYVNAVAEHVDSNDPFNPLGPMDAPRGRFDSASFMSSRLSIDTRLRKRRSSGIDVNSLMHSVASERSDLQQQPQVGRSPDLSKLSDEANDEASDH</sequence>
<gene>
    <name evidence="4" type="ORF">CDAUBV1_LOCUS4173</name>
</gene>
<organism evidence="4 5">
    <name type="scientific">Calicophoron daubneyi</name>
    <name type="common">Rumen fluke</name>
    <name type="synonym">Paramphistomum daubneyi</name>
    <dbReference type="NCBI Taxonomy" id="300641"/>
    <lineage>
        <taxon>Eukaryota</taxon>
        <taxon>Metazoa</taxon>
        <taxon>Spiralia</taxon>
        <taxon>Lophotrochozoa</taxon>
        <taxon>Platyhelminthes</taxon>
        <taxon>Trematoda</taxon>
        <taxon>Digenea</taxon>
        <taxon>Plagiorchiida</taxon>
        <taxon>Pronocephalata</taxon>
        <taxon>Paramphistomoidea</taxon>
        <taxon>Paramphistomidae</taxon>
        <taxon>Calicophoron</taxon>
    </lineage>
</organism>
<evidence type="ECO:0000313" key="4">
    <source>
        <dbReference type="EMBL" id="CAL5131660.1"/>
    </source>
</evidence>
<accession>A0AAV2T357</accession>
<dbReference type="Gene3D" id="3.40.50.1820">
    <property type="entry name" value="alpha/beta hydrolase"/>
    <property type="match status" value="1"/>
</dbReference>
<feature type="domain" description="AB hydrolase-1" evidence="3">
    <location>
        <begin position="95"/>
        <end position="211"/>
    </location>
</feature>
<protein>
    <recommendedName>
        <fullName evidence="3">AB hydrolase-1 domain-containing protein</fullName>
    </recommendedName>
</protein>
<dbReference type="Proteomes" id="UP001497525">
    <property type="component" value="Unassembled WGS sequence"/>
</dbReference>
<dbReference type="GO" id="GO:0005739">
    <property type="term" value="C:mitochondrion"/>
    <property type="evidence" value="ECO:0007669"/>
    <property type="project" value="TreeGrafter"/>
</dbReference>
<dbReference type="InterPro" id="IPR000073">
    <property type="entry name" value="AB_hydrolase_1"/>
</dbReference>
<name>A0AAV2T357_CALDB</name>
<dbReference type="PANTHER" id="PTHR42886">
    <property type="entry name" value="RE40534P-RELATED"/>
    <property type="match status" value="1"/>
</dbReference>
<dbReference type="Pfam" id="PF00561">
    <property type="entry name" value="Abhydrolase_1"/>
    <property type="match status" value="1"/>
</dbReference>
<dbReference type="GO" id="GO:0005811">
    <property type="term" value="C:lipid droplet"/>
    <property type="evidence" value="ECO:0007669"/>
    <property type="project" value="TreeGrafter"/>
</dbReference>
<reference evidence="4" key="1">
    <citation type="submission" date="2024-06" db="EMBL/GenBank/DDBJ databases">
        <authorList>
            <person name="Liu X."/>
            <person name="Lenzi L."/>
            <person name="Haldenby T S."/>
            <person name="Uol C."/>
        </authorList>
    </citation>
    <scope>NUCLEOTIDE SEQUENCE</scope>
</reference>
<dbReference type="AlphaFoldDB" id="A0AAV2T357"/>
<comment type="caution">
    <text evidence="4">The sequence shown here is derived from an EMBL/GenBank/DDBJ whole genome shotgun (WGS) entry which is preliminary data.</text>
</comment>
<dbReference type="PANTHER" id="PTHR42886:SF29">
    <property type="entry name" value="PUMMELIG, ISOFORM A"/>
    <property type="match status" value="1"/>
</dbReference>
<dbReference type="PRINTS" id="PR00111">
    <property type="entry name" value="ABHYDROLASE"/>
</dbReference>
<dbReference type="InterPro" id="IPR029058">
    <property type="entry name" value="AB_hydrolase_fold"/>
</dbReference>
<dbReference type="GO" id="GO:0042171">
    <property type="term" value="F:lysophosphatidic acid acyltransferase activity"/>
    <property type="evidence" value="ECO:0007669"/>
    <property type="project" value="TreeGrafter"/>
</dbReference>
<dbReference type="EMBL" id="CAXLJL010000101">
    <property type="protein sequence ID" value="CAL5131660.1"/>
    <property type="molecule type" value="Genomic_DNA"/>
</dbReference>